<dbReference type="AlphaFoldDB" id="A0AAD7NLE7"/>
<evidence type="ECO:0000313" key="3">
    <source>
        <dbReference type="Proteomes" id="UP001215598"/>
    </source>
</evidence>
<comment type="caution">
    <text evidence="2">The sequence shown here is derived from an EMBL/GenBank/DDBJ whole genome shotgun (WGS) entry which is preliminary data.</text>
</comment>
<dbReference type="Proteomes" id="UP001215598">
    <property type="component" value="Unassembled WGS sequence"/>
</dbReference>
<evidence type="ECO:0000313" key="2">
    <source>
        <dbReference type="EMBL" id="KAJ7765758.1"/>
    </source>
</evidence>
<proteinExistence type="predicted"/>
<organism evidence="2 3">
    <name type="scientific">Mycena metata</name>
    <dbReference type="NCBI Taxonomy" id="1033252"/>
    <lineage>
        <taxon>Eukaryota</taxon>
        <taxon>Fungi</taxon>
        <taxon>Dikarya</taxon>
        <taxon>Basidiomycota</taxon>
        <taxon>Agaricomycotina</taxon>
        <taxon>Agaricomycetes</taxon>
        <taxon>Agaricomycetidae</taxon>
        <taxon>Agaricales</taxon>
        <taxon>Marasmiineae</taxon>
        <taxon>Mycenaceae</taxon>
        <taxon>Mycena</taxon>
    </lineage>
</organism>
<accession>A0AAD7NLE7</accession>
<gene>
    <name evidence="2" type="ORF">B0H16DRAFT_1883179</name>
</gene>
<evidence type="ECO:0000256" key="1">
    <source>
        <dbReference type="SAM" id="MobiDB-lite"/>
    </source>
</evidence>
<reference evidence="2" key="1">
    <citation type="submission" date="2023-03" db="EMBL/GenBank/DDBJ databases">
        <title>Massive genome expansion in bonnet fungi (Mycena s.s.) driven by repeated elements and novel gene families across ecological guilds.</title>
        <authorList>
            <consortium name="Lawrence Berkeley National Laboratory"/>
            <person name="Harder C.B."/>
            <person name="Miyauchi S."/>
            <person name="Viragh M."/>
            <person name="Kuo A."/>
            <person name="Thoen E."/>
            <person name="Andreopoulos B."/>
            <person name="Lu D."/>
            <person name="Skrede I."/>
            <person name="Drula E."/>
            <person name="Henrissat B."/>
            <person name="Morin E."/>
            <person name="Kohler A."/>
            <person name="Barry K."/>
            <person name="LaButti K."/>
            <person name="Morin E."/>
            <person name="Salamov A."/>
            <person name="Lipzen A."/>
            <person name="Mereny Z."/>
            <person name="Hegedus B."/>
            <person name="Baldrian P."/>
            <person name="Stursova M."/>
            <person name="Weitz H."/>
            <person name="Taylor A."/>
            <person name="Grigoriev I.V."/>
            <person name="Nagy L.G."/>
            <person name="Martin F."/>
            <person name="Kauserud H."/>
        </authorList>
    </citation>
    <scope>NUCLEOTIDE SEQUENCE</scope>
    <source>
        <strain evidence="2">CBHHK182m</strain>
    </source>
</reference>
<keyword evidence="3" id="KW-1185">Reference proteome</keyword>
<protein>
    <submittedName>
        <fullName evidence="2">Uncharacterized protein</fullName>
    </submittedName>
</protein>
<feature type="region of interest" description="Disordered" evidence="1">
    <location>
        <begin position="150"/>
        <end position="172"/>
    </location>
</feature>
<name>A0AAD7NLE7_9AGAR</name>
<sequence>MAILDWIADAARRAWDPENPTSIEEIHWELEWSWGLEYGTLKDHLEGINSDRQMADILADANLIVVAAPETIGKMSLHLSQSPMTDSSTYEDTRFARCMGPAPLNTLSSRLTLQAESFHGCSFLASLLTLRWLPRSTTFSSAGATRNVPSMLRSSPSSDMLQRTPRLEPPSNPPRIHSWACGLYTNDGRGFMFRHAFMIPKLRPTRRIARREAVLWRGNTPHATLASEDEEPQRRLLPHELKVDFNEALRAAADEGDDAISCDSYITGLEGKPEEFSKTSMARAKYDEEDAAWEQGIKSWAQGASVVDDERMLLNDDQIEEDPEQPRVATTLDLKKPDYLARHGKVR</sequence>
<feature type="compositionally biased region" description="Polar residues" evidence="1">
    <location>
        <begin position="150"/>
        <end position="161"/>
    </location>
</feature>
<dbReference type="EMBL" id="JARKIB010000025">
    <property type="protein sequence ID" value="KAJ7765758.1"/>
    <property type="molecule type" value="Genomic_DNA"/>
</dbReference>